<dbReference type="AlphaFoldDB" id="A0A537J603"/>
<dbReference type="GO" id="GO:0051301">
    <property type="term" value="P:cell division"/>
    <property type="evidence" value="ECO:0007669"/>
    <property type="project" value="UniProtKB-KW"/>
</dbReference>
<dbReference type="NCBIfam" id="TIGR00281">
    <property type="entry name" value="SMC-Scp complex subunit ScpB"/>
    <property type="match status" value="1"/>
</dbReference>
<evidence type="ECO:0000256" key="4">
    <source>
        <dbReference type="ARBA" id="ARBA00023306"/>
    </source>
</evidence>
<keyword evidence="3" id="KW-0159">Chromosome partition</keyword>
<dbReference type="GO" id="GO:0051304">
    <property type="term" value="P:chromosome separation"/>
    <property type="evidence" value="ECO:0007669"/>
    <property type="project" value="InterPro"/>
</dbReference>
<accession>A0A537J603</accession>
<evidence type="ECO:0000313" key="7">
    <source>
        <dbReference type="Proteomes" id="UP000318093"/>
    </source>
</evidence>
<evidence type="ECO:0000256" key="1">
    <source>
        <dbReference type="ARBA" id="ARBA00022490"/>
    </source>
</evidence>
<comment type="caution">
    <text evidence="6">The sequence shown here is derived from an EMBL/GenBank/DDBJ whole genome shotgun (WGS) entry which is preliminary data.</text>
</comment>
<keyword evidence="2" id="KW-0132">Cell division</keyword>
<evidence type="ECO:0000256" key="2">
    <source>
        <dbReference type="ARBA" id="ARBA00022618"/>
    </source>
</evidence>
<dbReference type="InterPro" id="IPR036388">
    <property type="entry name" value="WH-like_DNA-bd_sf"/>
</dbReference>
<keyword evidence="1" id="KW-0963">Cytoplasm</keyword>
<name>A0A537J603_9BACT</name>
<dbReference type="PANTHER" id="PTHR34298">
    <property type="entry name" value="SEGREGATION AND CONDENSATION PROTEIN B"/>
    <property type="match status" value="1"/>
</dbReference>
<feature type="region of interest" description="Disordered" evidence="5">
    <location>
        <begin position="1"/>
        <end position="26"/>
    </location>
</feature>
<dbReference type="PIRSF" id="PIRSF019345">
    <property type="entry name" value="ScpB"/>
    <property type="match status" value="1"/>
</dbReference>
<dbReference type="EMBL" id="VBAN01000413">
    <property type="protein sequence ID" value="TMI78496.1"/>
    <property type="molecule type" value="Genomic_DNA"/>
</dbReference>
<dbReference type="Pfam" id="PF04079">
    <property type="entry name" value="SMC_ScpB"/>
    <property type="match status" value="1"/>
</dbReference>
<protein>
    <submittedName>
        <fullName evidence="6">SMC-Scp complex subunit ScpB</fullName>
    </submittedName>
</protein>
<feature type="compositionally biased region" description="Low complexity" evidence="5">
    <location>
        <begin position="1"/>
        <end position="20"/>
    </location>
</feature>
<sequence length="203" mass="21970">MAHAAAPGAGEPGADPAAGPGSNGEGTTDVRNVIECLLLARGGPVRLEEMRRVLDVGEAELIATLAALQVEYAGRGLQIQEVAQGYQLCTRPEYAAYVQRLLRVGELEPLTRATLDVLAIVAYRQPVTRAEIDAIRGDQSVHHLVKLEERRLICEVGRRPGPGRPILYGTTEGFLRYFGLKDLSQLPQMGAHEFSTVLAPPRP</sequence>
<dbReference type="InterPro" id="IPR036390">
    <property type="entry name" value="WH_DNA-bd_sf"/>
</dbReference>
<dbReference type="PANTHER" id="PTHR34298:SF2">
    <property type="entry name" value="SEGREGATION AND CONDENSATION PROTEIN B"/>
    <property type="match status" value="1"/>
</dbReference>
<dbReference type="SUPFAM" id="SSF46785">
    <property type="entry name" value="Winged helix' DNA-binding domain"/>
    <property type="match status" value="2"/>
</dbReference>
<dbReference type="Proteomes" id="UP000318093">
    <property type="component" value="Unassembled WGS sequence"/>
</dbReference>
<gene>
    <name evidence="6" type="primary">scpB</name>
    <name evidence="6" type="ORF">E6H03_11965</name>
</gene>
<evidence type="ECO:0000313" key="6">
    <source>
        <dbReference type="EMBL" id="TMI78496.1"/>
    </source>
</evidence>
<evidence type="ECO:0000256" key="5">
    <source>
        <dbReference type="SAM" id="MobiDB-lite"/>
    </source>
</evidence>
<keyword evidence="4" id="KW-0131">Cell cycle</keyword>
<organism evidence="6 7">
    <name type="scientific">Candidatus Segetimicrobium genomatis</name>
    <dbReference type="NCBI Taxonomy" id="2569760"/>
    <lineage>
        <taxon>Bacteria</taxon>
        <taxon>Bacillati</taxon>
        <taxon>Candidatus Sysuimicrobiota</taxon>
        <taxon>Candidatus Sysuimicrobiia</taxon>
        <taxon>Candidatus Sysuimicrobiales</taxon>
        <taxon>Candidatus Segetimicrobiaceae</taxon>
        <taxon>Candidatus Segetimicrobium</taxon>
    </lineage>
</organism>
<reference evidence="6 7" key="1">
    <citation type="journal article" date="2019" name="Nat. Microbiol.">
        <title>Mediterranean grassland soil C-N compound turnover is dependent on rainfall and depth, and is mediated by genomically divergent microorganisms.</title>
        <authorList>
            <person name="Diamond S."/>
            <person name="Andeer P.F."/>
            <person name="Li Z."/>
            <person name="Crits-Christoph A."/>
            <person name="Burstein D."/>
            <person name="Anantharaman K."/>
            <person name="Lane K.R."/>
            <person name="Thomas B.C."/>
            <person name="Pan C."/>
            <person name="Northen T.R."/>
            <person name="Banfield J.F."/>
        </authorList>
    </citation>
    <scope>NUCLEOTIDE SEQUENCE [LARGE SCALE GENOMIC DNA]</scope>
    <source>
        <strain evidence="6">NP_6</strain>
    </source>
</reference>
<dbReference type="InterPro" id="IPR005234">
    <property type="entry name" value="ScpB_csome_segregation"/>
</dbReference>
<proteinExistence type="predicted"/>
<evidence type="ECO:0000256" key="3">
    <source>
        <dbReference type="ARBA" id="ARBA00022829"/>
    </source>
</evidence>
<dbReference type="Gene3D" id="1.10.10.10">
    <property type="entry name" value="Winged helix-like DNA-binding domain superfamily/Winged helix DNA-binding domain"/>
    <property type="match status" value="2"/>
</dbReference>